<dbReference type="InterPro" id="IPR015035">
    <property type="entry name" value="DUF1918"/>
</dbReference>
<keyword evidence="3" id="KW-1185">Reference proteome</keyword>
<dbReference type="EMBL" id="BMRB01000002">
    <property type="protein sequence ID" value="GGS28353.1"/>
    <property type="molecule type" value="Genomic_DNA"/>
</dbReference>
<dbReference type="Gene3D" id="2.30.30.440">
    <property type="entry name" value="Domain of unknown function DUF1918"/>
    <property type="match status" value="1"/>
</dbReference>
<organism evidence="2 3">
    <name type="scientific">Actinokineospora fastidiosa</name>
    <dbReference type="NCBI Taxonomy" id="1816"/>
    <lineage>
        <taxon>Bacteria</taxon>
        <taxon>Bacillati</taxon>
        <taxon>Actinomycetota</taxon>
        <taxon>Actinomycetes</taxon>
        <taxon>Pseudonocardiales</taxon>
        <taxon>Pseudonocardiaceae</taxon>
        <taxon>Actinokineospora</taxon>
    </lineage>
</organism>
<dbReference type="Pfam" id="PF08940">
    <property type="entry name" value="DUF1918"/>
    <property type="match status" value="1"/>
</dbReference>
<name>A0A918GBZ3_9PSEU</name>
<accession>A0A918GBZ3</accession>
<evidence type="ECO:0000259" key="1">
    <source>
        <dbReference type="Pfam" id="PF08940"/>
    </source>
</evidence>
<dbReference type="Proteomes" id="UP000660680">
    <property type="component" value="Unassembled WGS sequence"/>
</dbReference>
<dbReference type="AlphaFoldDB" id="A0A918GBZ3"/>
<gene>
    <name evidence="2" type="ORF">GCM10010171_21730</name>
</gene>
<dbReference type="RefSeq" id="WP_189210304.1">
    <property type="nucleotide sequence ID" value="NZ_BMRB01000002.1"/>
</dbReference>
<evidence type="ECO:0000313" key="3">
    <source>
        <dbReference type="Proteomes" id="UP000660680"/>
    </source>
</evidence>
<protein>
    <recommendedName>
        <fullName evidence="1">DUF1918 domain-containing protein</fullName>
    </recommendedName>
</protein>
<feature type="domain" description="DUF1918" evidence="1">
    <location>
        <begin position="1"/>
        <end position="58"/>
    </location>
</feature>
<evidence type="ECO:0000313" key="2">
    <source>
        <dbReference type="EMBL" id="GGS28353.1"/>
    </source>
</evidence>
<comment type="caution">
    <text evidence="2">The sequence shown here is derived from an EMBL/GenBank/DDBJ whole genome shotgun (WGS) entry which is preliminary data.</text>
</comment>
<dbReference type="SUPFAM" id="SSF50118">
    <property type="entry name" value="Cell growth inhibitor/plasmid maintenance toxic component"/>
    <property type="match status" value="1"/>
</dbReference>
<reference evidence="2" key="2">
    <citation type="submission" date="2020-09" db="EMBL/GenBank/DDBJ databases">
        <authorList>
            <person name="Sun Q."/>
            <person name="Ohkuma M."/>
        </authorList>
    </citation>
    <scope>NUCLEOTIDE SEQUENCE</scope>
    <source>
        <strain evidence="2">JCM 3276</strain>
    </source>
</reference>
<sequence>MRAHPGDWLVVERADDHREARRGHIEEVAHPDGTPPYLVRWTDTERRALVFPGPDAHILTSAELHERDEAAQRRAARLQHAIRTRG</sequence>
<reference evidence="2" key="1">
    <citation type="journal article" date="2014" name="Int. J. Syst. Evol. Microbiol.">
        <title>Complete genome sequence of Corynebacterium casei LMG S-19264T (=DSM 44701T), isolated from a smear-ripened cheese.</title>
        <authorList>
            <consortium name="US DOE Joint Genome Institute (JGI-PGF)"/>
            <person name="Walter F."/>
            <person name="Albersmeier A."/>
            <person name="Kalinowski J."/>
            <person name="Ruckert C."/>
        </authorList>
    </citation>
    <scope>NUCLEOTIDE SEQUENCE</scope>
    <source>
        <strain evidence="2">JCM 3276</strain>
    </source>
</reference>
<proteinExistence type="predicted"/>